<dbReference type="GO" id="GO:0005737">
    <property type="term" value="C:cytoplasm"/>
    <property type="evidence" value="ECO:0007669"/>
    <property type="project" value="UniProtKB-SubCell"/>
</dbReference>
<dbReference type="Pfam" id="PF03838">
    <property type="entry name" value="RecU"/>
    <property type="match status" value="1"/>
</dbReference>
<dbReference type="GO" id="GO:0000287">
    <property type="term" value="F:magnesium ion binding"/>
    <property type="evidence" value="ECO:0007669"/>
    <property type="project" value="UniProtKB-UniRule"/>
</dbReference>
<evidence type="ECO:0000256" key="12">
    <source>
        <dbReference type="ARBA" id="ARBA00029523"/>
    </source>
</evidence>
<sequence>MQYNVHIDVKREFDYMTIKYPDGHQFHQKPTTDSYHHSESVNFSNRGMTLEAELNESNQFYLSHEIAVIHKKPTPIQIVSVDYPKRSAARIKEAYFRRASTTDYNGVYQGRYIDFDAKETKNKTSFPLKNFHKHQVEHMRQCLKQDGICFAIIKFISDQSVFLLRASDLISYWDKQTAGGRKSIPRKTIEKIGVLIPYQINPLLPYLHAVDTIIH</sequence>
<dbReference type="EC" id="3.1.21.10" evidence="13 14"/>
<name>G9ZSA8_9LACO</name>
<keyword evidence="4 13" id="KW-0479">Metal-binding</keyword>
<keyword evidence="9 13" id="KW-0233">DNA recombination</keyword>
<evidence type="ECO:0000256" key="7">
    <source>
        <dbReference type="ARBA" id="ARBA00022801"/>
    </source>
</evidence>
<feature type="binding site" evidence="13">
    <location>
        <position position="103"/>
    </location>
    <ligand>
        <name>Mg(2+)</name>
        <dbReference type="ChEBI" id="CHEBI:18420"/>
    </ligand>
</feature>
<dbReference type="AlphaFoldDB" id="G9ZSA8"/>
<evidence type="ECO:0000256" key="14">
    <source>
        <dbReference type="NCBIfam" id="TIGR00648"/>
    </source>
</evidence>
<dbReference type="GO" id="GO:0006281">
    <property type="term" value="P:DNA repair"/>
    <property type="evidence" value="ECO:0007669"/>
    <property type="project" value="UniProtKB-UniRule"/>
</dbReference>
<dbReference type="NCBIfam" id="NF002584">
    <property type="entry name" value="PRK02234.1-5"/>
    <property type="match status" value="1"/>
</dbReference>
<dbReference type="STRING" id="797515.HMPREF9103_02627"/>
<protein>
    <recommendedName>
        <fullName evidence="12 13">Holliday junction resolvase RecU</fullName>
        <ecNumber evidence="13 14">3.1.21.10</ecNumber>
    </recommendedName>
    <alternativeName>
        <fullName evidence="13">Recombination protein U homolog</fullName>
    </alternativeName>
</protein>
<evidence type="ECO:0000256" key="4">
    <source>
        <dbReference type="ARBA" id="ARBA00022723"/>
    </source>
</evidence>
<dbReference type="Proteomes" id="UP000004625">
    <property type="component" value="Unassembled WGS sequence"/>
</dbReference>
<dbReference type="GO" id="GO:0006310">
    <property type="term" value="P:DNA recombination"/>
    <property type="evidence" value="ECO:0007669"/>
    <property type="project" value="UniProtKB-UniRule"/>
</dbReference>
<evidence type="ECO:0000256" key="1">
    <source>
        <dbReference type="ARBA" id="ARBA00004496"/>
    </source>
</evidence>
<keyword evidence="6 13" id="KW-0227">DNA damage</keyword>
<dbReference type="eggNOG" id="COG3331">
    <property type="taxonomic scope" value="Bacteria"/>
</dbReference>
<keyword evidence="5 13" id="KW-0255">Endonuclease</keyword>
<dbReference type="InterPro" id="IPR004612">
    <property type="entry name" value="Resolv_RecU"/>
</dbReference>
<keyword evidence="7 13" id="KW-0378">Hydrolase</keyword>
<dbReference type="NCBIfam" id="NF002581">
    <property type="entry name" value="PRK02234.1-2"/>
    <property type="match status" value="1"/>
</dbReference>
<dbReference type="EMBL" id="AGEY01000195">
    <property type="protein sequence ID" value="EHL95888.1"/>
    <property type="molecule type" value="Genomic_DNA"/>
</dbReference>
<keyword evidence="10 13" id="KW-0234">DNA repair</keyword>
<dbReference type="InterPro" id="IPR011856">
    <property type="entry name" value="tRNA_endonuc-like_dom_sf"/>
</dbReference>
<evidence type="ECO:0000313" key="16">
    <source>
        <dbReference type="Proteomes" id="UP000004625"/>
    </source>
</evidence>
<keyword evidence="16" id="KW-1185">Reference proteome</keyword>
<dbReference type="CDD" id="cd22354">
    <property type="entry name" value="RecU-like"/>
    <property type="match status" value="1"/>
</dbReference>
<evidence type="ECO:0000256" key="5">
    <source>
        <dbReference type="ARBA" id="ARBA00022759"/>
    </source>
</evidence>
<feature type="binding site" evidence="13">
    <location>
        <position position="116"/>
    </location>
    <ligand>
        <name>Mg(2+)</name>
        <dbReference type="ChEBI" id="CHEBI:18420"/>
    </ligand>
</feature>
<dbReference type="HAMAP" id="MF_00130">
    <property type="entry name" value="RecU"/>
    <property type="match status" value="1"/>
</dbReference>
<evidence type="ECO:0000256" key="13">
    <source>
        <dbReference type="HAMAP-Rule" id="MF_00130"/>
    </source>
</evidence>
<evidence type="ECO:0000256" key="10">
    <source>
        <dbReference type="ARBA" id="ARBA00023204"/>
    </source>
</evidence>
<gene>
    <name evidence="13" type="primary">recU</name>
    <name evidence="15" type="ORF">HMPREF9103_02627</name>
</gene>
<dbReference type="SUPFAM" id="SSF52980">
    <property type="entry name" value="Restriction endonuclease-like"/>
    <property type="match status" value="1"/>
</dbReference>
<keyword evidence="3 13" id="KW-0540">Nuclease</keyword>
<evidence type="ECO:0000313" key="15">
    <source>
        <dbReference type="EMBL" id="EHL95888.1"/>
    </source>
</evidence>
<evidence type="ECO:0000256" key="3">
    <source>
        <dbReference type="ARBA" id="ARBA00022722"/>
    </source>
</evidence>
<organism evidence="15 16">
    <name type="scientific">Lentilactobacillus parafarraginis F0439</name>
    <dbReference type="NCBI Taxonomy" id="797515"/>
    <lineage>
        <taxon>Bacteria</taxon>
        <taxon>Bacillati</taxon>
        <taxon>Bacillota</taxon>
        <taxon>Bacilli</taxon>
        <taxon>Lactobacillales</taxon>
        <taxon>Lactobacillaceae</taxon>
        <taxon>Lentilactobacillus</taxon>
    </lineage>
</organism>
<comment type="function">
    <text evidence="13">Endonuclease that resolves Holliday junction intermediates in genetic recombination. Cleaves mobile four-strand junctions by introducing symmetrical nicks in paired strands. Promotes annealing of linear ssDNA with homologous dsDNA. Required for DNA repair, homologous recombination and chromosome segregation.</text>
</comment>
<comment type="caution">
    <text evidence="15">The sequence shown here is derived from an EMBL/GenBank/DDBJ whole genome shotgun (WGS) entry which is preliminary data.</text>
</comment>
<keyword evidence="2 13" id="KW-0963">Cytoplasm</keyword>
<evidence type="ECO:0000256" key="2">
    <source>
        <dbReference type="ARBA" id="ARBA00022490"/>
    </source>
</evidence>
<dbReference type="NCBIfam" id="TIGR00648">
    <property type="entry name" value="recU"/>
    <property type="match status" value="1"/>
</dbReference>
<reference evidence="15 16" key="1">
    <citation type="submission" date="2011-09" db="EMBL/GenBank/DDBJ databases">
        <authorList>
            <person name="Weinstock G."/>
            <person name="Sodergren E."/>
            <person name="Clifton S."/>
            <person name="Fulton L."/>
            <person name="Fulton B."/>
            <person name="Courtney L."/>
            <person name="Fronick C."/>
            <person name="Harrison M."/>
            <person name="Strong C."/>
            <person name="Farmer C."/>
            <person name="Delahaunty K."/>
            <person name="Markovic C."/>
            <person name="Hall O."/>
            <person name="Minx P."/>
            <person name="Tomlinson C."/>
            <person name="Mitreva M."/>
            <person name="Hou S."/>
            <person name="Chen J."/>
            <person name="Wollam A."/>
            <person name="Pepin K.H."/>
            <person name="Johnson M."/>
            <person name="Bhonagiri V."/>
            <person name="Zhang X."/>
            <person name="Suruliraj S."/>
            <person name="Warren W."/>
            <person name="Chinwalla A."/>
            <person name="Mardis E.R."/>
            <person name="Wilson R.K."/>
        </authorList>
    </citation>
    <scope>NUCLEOTIDE SEQUENCE [LARGE SCALE GENOMIC DNA]</scope>
    <source>
        <strain evidence="15 16">F0439</strain>
    </source>
</reference>
<dbReference type="PIRSF" id="PIRSF037785">
    <property type="entry name" value="RecU"/>
    <property type="match status" value="1"/>
</dbReference>
<feature type="binding site" evidence="13">
    <location>
        <position position="101"/>
    </location>
    <ligand>
        <name>Mg(2+)</name>
        <dbReference type="ChEBI" id="CHEBI:18420"/>
    </ligand>
</feature>
<accession>G9ZSA8</accession>
<comment type="catalytic activity">
    <reaction evidence="13">
        <text>Endonucleolytic cleavage at a junction such as a reciprocal single-stranded crossover between two homologous DNA duplexes (Holliday junction).</text>
        <dbReference type="EC" id="3.1.21.10"/>
    </reaction>
</comment>
<comment type="subcellular location">
    <subcellularLocation>
        <location evidence="1 13">Cytoplasm</location>
    </subcellularLocation>
</comment>
<evidence type="ECO:0000256" key="8">
    <source>
        <dbReference type="ARBA" id="ARBA00022842"/>
    </source>
</evidence>
<dbReference type="Gene3D" id="3.40.1350.10">
    <property type="match status" value="1"/>
</dbReference>
<evidence type="ECO:0000256" key="6">
    <source>
        <dbReference type="ARBA" id="ARBA00022763"/>
    </source>
</evidence>
<feature type="binding site" evidence="13">
    <location>
        <position position="135"/>
    </location>
    <ligand>
        <name>Mg(2+)</name>
        <dbReference type="ChEBI" id="CHEBI:18420"/>
    </ligand>
</feature>
<keyword evidence="8 13" id="KW-0460">Magnesium</keyword>
<dbReference type="GO" id="GO:0007059">
    <property type="term" value="P:chromosome segregation"/>
    <property type="evidence" value="ECO:0007669"/>
    <property type="project" value="UniProtKB-UniRule"/>
</dbReference>
<comment type="similarity">
    <text evidence="11 13">Belongs to the RecU family.</text>
</comment>
<dbReference type="HOGENOM" id="CLU_096340_0_0_9"/>
<feature type="site" description="Transition state stabilizer" evidence="13">
    <location>
        <position position="118"/>
    </location>
</feature>
<proteinExistence type="inferred from homology"/>
<dbReference type="InterPro" id="IPR011335">
    <property type="entry name" value="Restrct_endonuc-II-like"/>
</dbReference>
<comment type="cofactor">
    <cofactor evidence="13">
        <name>Mg(2+)</name>
        <dbReference type="ChEBI" id="CHEBI:18420"/>
    </cofactor>
    <text evidence="13">Binds 1 Mg(2+) ion per subunit.</text>
</comment>
<dbReference type="GO" id="GO:0003676">
    <property type="term" value="F:nucleic acid binding"/>
    <property type="evidence" value="ECO:0007669"/>
    <property type="project" value="InterPro"/>
</dbReference>
<evidence type="ECO:0000256" key="9">
    <source>
        <dbReference type="ARBA" id="ARBA00023172"/>
    </source>
</evidence>
<dbReference type="PATRIC" id="fig|797515.3.peg.2371"/>
<dbReference type="GO" id="GO:0008821">
    <property type="term" value="F:crossover junction DNA endonuclease activity"/>
    <property type="evidence" value="ECO:0007669"/>
    <property type="project" value="UniProtKB-EC"/>
</dbReference>
<evidence type="ECO:0000256" key="11">
    <source>
        <dbReference type="ARBA" id="ARBA00023447"/>
    </source>
</evidence>